<organism evidence="1 2">
    <name type="scientific">Murid herpesvirus 1</name>
    <name type="common">MuHV-1</name>
    <name type="synonym">Mouse cytomegalovirus</name>
    <dbReference type="NCBI Taxonomy" id="10366"/>
    <lineage>
        <taxon>Viruses</taxon>
        <taxon>Duplodnaviria</taxon>
        <taxon>Heunggongvirae</taxon>
        <taxon>Peploviricota</taxon>
        <taxon>Herviviricetes</taxon>
        <taxon>Herpesvirales</taxon>
        <taxon>Orthoherpesviridae</taxon>
        <taxon>Betaherpesvirinae</taxon>
        <taxon>Muromegalovirus</taxon>
        <taxon>Muromegalovirus muridbeta1</taxon>
    </lineage>
</organism>
<reference evidence="1 2" key="1">
    <citation type="journal article" date="2013" name="Virology">
        <title>The genome of murine cytomegalovirus is shaped by purifying selection and extensive recombination.</title>
        <authorList>
            <person name="Smith L.M."/>
            <person name="McWhorter A.R."/>
            <person name="Shellam G.R."/>
            <person name="Redwood A.J."/>
        </authorList>
    </citation>
    <scope>NUCLEOTIDE SEQUENCE [LARGE SCALE GENOMIC DNA]</scope>
    <source>
        <strain evidence="1">N1</strain>
    </source>
</reference>
<gene>
    <name evidence="1" type="primary">m169</name>
</gene>
<organismHost>
    <name type="scientific">Mus musculus</name>
    <name type="common">Mouse</name>
    <dbReference type="NCBI Taxonomy" id="10090"/>
</organismHost>
<dbReference type="EMBL" id="HE610454">
    <property type="protein sequence ID" value="CCE57165.1"/>
    <property type="molecule type" value="Genomic_DNA"/>
</dbReference>
<dbReference type="MINT" id="H2A2J5"/>
<name>H2A2J5_MUHV1</name>
<evidence type="ECO:0000313" key="2">
    <source>
        <dbReference type="Proteomes" id="UP000122533"/>
    </source>
</evidence>
<proteinExistence type="predicted"/>
<accession>H2A2J5</accession>
<dbReference type="IntAct" id="H2A2J5">
    <property type="interactions" value="20"/>
</dbReference>
<evidence type="ECO:0000313" key="1">
    <source>
        <dbReference type="EMBL" id="CCE57165.1"/>
    </source>
</evidence>
<dbReference type="Proteomes" id="UP000122533">
    <property type="component" value="Segment"/>
</dbReference>
<protein>
    <submittedName>
        <fullName evidence="1">M169 protein</fullName>
    </submittedName>
</protein>
<sequence length="152" mass="17503">MSNAVPFVPYAGIGHNLRRWELQCRPTDTELATFSATSSFMSPKVFGDDSRCRLFCCCPYDPREPYGPHPLGVAFYLPDLDSRRIAVYYTNVRPISERPLFAQRGWRRRYQTFAKILDTQERRATERGRCPRDEGGPTLSLAGMIINELFFV</sequence>